<dbReference type="Pfam" id="PF13561">
    <property type="entry name" value="adh_short_C2"/>
    <property type="match status" value="1"/>
</dbReference>
<dbReference type="PRINTS" id="PR00081">
    <property type="entry name" value="GDHRDH"/>
</dbReference>
<gene>
    <name evidence="9" type="primary">fabI</name>
    <name evidence="9" type="ORF">QC825_04185</name>
</gene>
<evidence type="ECO:0000256" key="3">
    <source>
        <dbReference type="ARBA" id="ARBA00022516"/>
    </source>
</evidence>
<evidence type="ECO:0000313" key="10">
    <source>
        <dbReference type="Proteomes" id="UP001269375"/>
    </source>
</evidence>
<dbReference type="RefSeq" id="WP_251590745.1">
    <property type="nucleotide sequence ID" value="NZ_JAMLJI010000001.1"/>
</dbReference>
<dbReference type="InterPro" id="IPR036291">
    <property type="entry name" value="NAD(P)-bd_dom_sf"/>
</dbReference>
<comment type="caution">
    <text evidence="9">The sequence shown here is derived from an EMBL/GenBank/DDBJ whole genome shotgun (WGS) entry which is preliminary data.</text>
</comment>
<keyword evidence="6" id="KW-0443">Lipid metabolism</keyword>
<accession>A0ABU1GTC4</accession>
<proteinExistence type="inferred from homology"/>
<comment type="catalytic activity">
    <reaction evidence="8">
        <text>a 2,3-saturated acyl-[ACP] + NAD(+) = a (2E)-enoyl-[ACP] + NADH + H(+)</text>
        <dbReference type="Rhea" id="RHEA:10240"/>
        <dbReference type="Rhea" id="RHEA-COMP:9925"/>
        <dbReference type="Rhea" id="RHEA-COMP:9926"/>
        <dbReference type="ChEBI" id="CHEBI:15378"/>
        <dbReference type="ChEBI" id="CHEBI:57540"/>
        <dbReference type="ChEBI" id="CHEBI:57945"/>
        <dbReference type="ChEBI" id="CHEBI:78784"/>
        <dbReference type="ChEBI" id="CHEBI:78785"/>
        <dbReference type="EC" id="1.3.1.9"/>
    </reaction>
</comment>
<comment type="similarity">
    <text evidence="2 8">Belongs to the short-chain dehydrogenases/reductases (SDR) family. FabI subfamily.</text>
</comment>
<keyword evidence="10" id="KW-1185">Reference proteome</keyword>
<comment type="pathway">
    <text evidence="1">Lipid metabolism; fatty acid biosynthesis.</text>
</comment>
<organism evidence="9 10">
    <name type="scientific">Larsenimonas suaedae</name>
    <dbReference type="NCBI Taxonomy" id="1851019"/>
    <lineage>
        <taxon>Bacteria</taxon>
        <taxon>Pseudomonadati</taxon>
        <taxon>Pseudomonadota</taxon>
        <taxon>Gammaproteobacteria</taxon>
        <taxon>Oceanospirillales</taxon>
        <taxon>Halomonadaceae</taxon>
        <taxon>Larsenimonas</taxon>
    </lineage>
</organism>
<dbReference type="EMBL" id="JARWAO010000002">
    <property type="protein sequence ID" value="MDR5895275.1"/>
    <property type="molecule type" value="Genomic_DNA"/>
</dbReference>
<keyword evidence="8" id="KW-0520">NAD</keyword>
<dbReference type="Gene3D" id="3.40.50.720">
    <property type="entry name" value="NAD(P)-binding Rossmann-like Domain"/>
    <property type="match status" value="1"/>
</dbReference>
<name>A0ABU1GTC4_9GAMM</name>
<evidence type="ECO:0000256" key="1">
    <source>
        <dbReference type="ARBA" id="ARBA00005194"/>
    </source>
</evidence>
<evidence type="ECO:0000256" key="8">
    <source>
        <dbReference type="PIRNR" id="PIRNR000094"/>
    </source>
</evidence>
<keyword evidence="3 8" id="KW-0444">Lipid biosynthesis</keyword>
<evidence type="ECO:0000256" key="4">
    <source>
        <dbReference type="ARBA" id="ARBA00022832"/>
    </source>
</evidence>
<dbReference type="EC" id="1.3.1.9" evidence="8"/>
<dbReference type="InterPro" id="IPR014358">
    <property type="entry name" value="Enoyl-ACP_Rdtase_NADH"/>
</dbReference>
<dbReference type="Proteomes" id="UP001269375">
    <property type="component" value="Unassembled WGS sequence"/>
</dbReference>
<dbReference type="PIRSF" id="PIRSF000094">
    <property type="entry name" value="Enoyl-ACP_rdct"/>
    <property type="match status" value="1"/>
</dbReference>
<reference evidence="9 10" key="1">
    <citation type="submission" date="2023-04" db="EMBL/GenBank/DDBJ databases">
        <title>A long-awaited taxogenomic arrangement of the family Halomonadaceae.</title>
        <authorList>
            <person name="De La Haba R."/>
            <person name="Chuvochina M."/>
            <person name="Wittouck S."/>
            <person name="Arahal D.R."/>
            <person name="Sanchez-Porro C."/>
            <person name="Hugenholtz P."/>
            <person name="Ventosa A."/>
        </authorList>
    </citation>
    <scope>NUCLEOTIDE SEQUENCE [LARGE SCALE GENOMIC DNA]</scope>
    <source>
        <strain evidence="9 10">DSM 22428</strain>
    </source>
</reference>
<evidence type="ECO:0000256" key="5">
    <source>
        <dbReference type="ARBA" id="ARBA00023002"/>
    </source>
</evidence>
<evidence type="ECO:0000256" key="2">
    <source>
        <dbReference type="ARBA" id="ARBA00009233"/>
    </source>
</evidence>
<dbReference type="PANTHER" id="PTHR43159">
    <property type="entry name" value="ENOYL-[ACYL-CARRIER-PROTEIN] REDUCTASE"/>
    <property type="match status" value="1"/>
</dbReference>
<dbReference type="SUPFAM" id="SSF51735">
    <property type="entry name" value="NAD(P)-binding Rossmann-fold domains"/>
    <property type="match status" value="1"/>
</dbReference>
<keyword evidence="4" id="KW-0276">Fatty acid metabolism</keyword>
<sequence length="267" mass="28618">MTINARSFKELSGAMTLEGKRGLIVGIANDHSIAWGCARACHALGARLAITYLNEKARPHVAPLAEEVEAEHLLPLDLRIDGQIDHVFETLEASWGQLDFVVHSVAYAPLDDLRGRLVDCSEAGFLDAMALSCYSFIALCKRAEPLMHDGGSLFTMTYHGSQQVVEGYHVMGPVKAALEAATRSMAAELGPKGIRVHALSPGPMPTRAASGLSHFDSLLQEASNRSPSREMADVDDVGMTMAYLATDAARMLTGDALYVDGGVHLVS</sequence>
<evidence type="ECO:0000256" key="6">
    <source>
        <dbReference type="ARBA" id="ARBA00023098"/>
    </source>
</evidence>
<dbReference type="CDD" id="cd05372">
    <property type="entry name" value="ENR_SDR"/>
    <property type="match status" value="1"/>
</dbReference>
<evidence type="ECO:0000256" key="7">
    <source>
        <dbReference type="ARBA" id="ARBA00023160"/>
    </source>
</evidence>
<dbReference type="NCBIfam" id="NF005717">
    <property type="entry name" value="PRK07533.1"/>
    <property type="match status" value="1"/>
</dbReference>
<dbReference type="InterPro" id="IPR002347">
    <property type="entry name" value="SDR_fam"/>
</dbReference>
<keyword evidence="5 8" id="KW-0560">Oxidoreductase</keyword>
<protein>
    <recommendedName>
        <fullName evidence="8">Enoyl-[acyl-carrier-protein] reductase [NADH]</fullName>
        <ecNumber evidence="8">1.3.1.9</ecNumber>
    </recommendedName>
</protein>
<evidence type="ECO:0000313" key="9">
    <source>
        <dbReference type="EMBL" id="MDR5895275.1"/>
    </source>
</evidence>
<dbReference type="PANTHER" id="PTHR43159:SF2">
    <property type="entry name" value="ENOYL-[ACYL-CARRIER-PROTEIN] REDUCTASE [NADH], CHLOROPLASTIC"/>
    <property type="match status" value="1"/>
</dbReference>
<keyword evidence="7 8" id="KW-0275">Fatty acid biosynthesis</keyword>